<comment type="caution">
    <text evidence="1">The sequence shown here is derived from an EMBL/GenBank/DDBJ whole genome shotgun (WGS) entry which is preliminary data.</text>
</comment>
<name>A0A2T1DVY3_9CYAN</name>
<dbReference type="OrthoDB" id="466634at2"/>
<reference evidence="2" key="1">
    <citation type="submission" date="2018-02" db="EMBL/GenBank/DDBJ databases">
        <authorList>
            <person name="Moore K."/>
            <person name="Momper L."/>
        </authorList>
    </citation>
    <scope>NUCLEOTIDE SEQUENCE [LARGE SCALE GENOMIC DNA]</scope>
    <source>
        <strain evidence="2">ULC18</strain>
    </source>
</reference>
<dbReference type="Gene3D" id="6.10.250.330">
    <property type="match status" value="1"/>
</dbReference>
<accession>A0A2T1DVY3</accession>
<evidence type="ECO:0000313" key="1">
    <source>
        <dbReference type="EMBL" id="PSB24676.1"/>
    </source>
</evidence>
<evidence type="ECO:0000313" key="2">
    <source>
        <dbReference type="Proteomes" id="UP000239576"/>
    </source>
</evidence>
<dbReference type="Proteomes" id="UP000239576">
    <property type="component" value="Unassembled WGS sequence"/>
</dbReference>
<sequence>MQTSYRLNAKDLDHHFLESLKTLFQDKEIEIIVYDIDETAYLSRSEANQRRLLEAIENAENGTNLITVSLEGLE</sequence>
<proteinExistence type="predicted"/>
<reference evidence="1 2" key="2">
    <citation type="submission" date="2018-03" db="EMBL/GenBank/DDBJ databases">
        <title>The ancient ancestry and fast evolution of plastids.</title>
        <authorList>
            <person name="Moore K.R."/>
            <person name="Magnabosco C."/>
            <person name="Momper L."/>
            <person name="Gold D.A."/>
            <person name="Bosak T."/>
            <person name="Fournier G.P."/>
        </authorList>
    </citation>
    <scope>NUCLEOTIDE SEQUENCE [LARGE SCALE GENOMIC DNA]</scope>
    <source>
        <strain evidence="1 2">ULC18</strain>
    </source>
</reference>
<dbReference type="AlphaFoldDB" id="A0A2T1DVY3"/>
<keyword evidence="2" id="KW-1185">Reference proteome</keyword>
<dbReference type="EMBL" id="PVWK01000142">
    <property type="protein sequence ID" value="PSB24676.1"/>
    <property type="molecule type" value="Genomic_DNA"/>
</dbReference>
<organism evidence="1 2">
    <name type="scientific">Stenomitos frigidus ULC18</name>
    <dbReference type="NCBI Taxonomy" id="2107698"/>
    <lineage>
        <taxon>Bacteria</taxon>
        <taxon>Bacillati</taxon>
        <taxon>Cyanobacteriota</taxon>
        <taxon>Cyanophyceae</taxon>
        <taxon>Leptolyngbyales</taxon>
        <taxon>Leptolyngbyaceae</taxon>
        <taxon>Stenomitos</taxon>
    </lineage>
</organism>
<gene>
    <name evidence="1" type="ORF">C7B82_26755</name>
</gene>
<protein>
    <submittedName>
        <fullName evidence="1">Uncharacterized protein</fullName>
    </submittedName>
</protein>